<reference evidence="3 4" key="1">
    <citation type="submission" date="2024-02" db="EMBL/GenBank/DDBJ databases">
        <title>Microbulbifer aestuariivivens NBRC 112533.</title>
        <authorList>
            <person name="Ichikawa N."/>
            <person name="Katano-Makiyama Y."/>
            <person name="Hidaka K."/>
        </authorList>
    </citation>
    <scope>NUCLEOTIDE SEQUENCE [LARGE SCALE GENOMIC DNA]</scope>
    <source>
        <strain evidence="3 4">NBRC 112533</strain>
    </source>
</reference>
<proteinExistence type="predicted"/>
<dbReference type="Gene3D" id="3.10.620.30">
    <property type="match status" value="1"/>
</dbReference>
<dbReference type="RefSeq" id="WP_345552315.1">
    <property type="nucleotide sequence ID" value="NZ_BAABRT010000026.1"/>
</dbReference>
<evidence type="ECO:0000259" key="2">
    <source>
        <dbReference type="Pfam" id="PF01841"/>
    </source>
</evidence>
<keyword evidence="4" id="KW-1185">Reference proteome</keyword>
<evidence type="ECO:0000256" key="1">
    <source>
        <dbReference type="SAM" id="SignalP"/>
    </source>
</evidence>
<keyword evidence="1" id="KW-0732">Signal</keyword>
<dbReference type="Gene3D" id="1.25.40.10">
    <property type="entry name" value="Tetratricopeptide repeat domain"/>
    <property type="match status" value="1"/>
</dbReference>
<dbReference type="Proteomes" id="UP001408594">
    <property type="component" value="Unassembled WGS sequence"/>
</dbReference>
<dbReference type="EMBL" id="BAABRT010000026">
    <property type="protein sequence ID" value="GAA5526109.1"/>
    <property type="molecule type" value="Genomic_DNA"/>
</dbReference>
<accession>A0ABP9WSL1</accession>
<gene>
    <name evidence="3" type="ORF">Maes01_02703</name>
</gene>
<dbReference type="SUPFAM" id="SSF48452">
    <property type="entry name" value="TPR-like"/>
    <property type="match status" value="1"/>
</dbReference>
<dbReference type="InterPro" id="IPR011990">
    <property type="entry name" value="TPR-like_helical_dom_sf"/>
</dbReference>
<feature type="signal peptide" evidence="1">
    <location>
        <begin position="1"/>
        <end position="21"/>
    </location>
</feature>
<evidence type="ECO:0000313" key="3">
    <source>
        <dbReference type="EMBL" id="GAA5526109.1"/>
    </source>
</evidence>
<feature type="chain" id="PRO_5045552687" description="Transglutaminase-like domain-containing protein" evidence="1">
    <location>
        <begin position="22"/>
        <end position="327"/>
    </location>
</feature>
<sequence>MIRIFILLTLLLQFGCASHNAVKVSRQAGIEPKVLLQLPATIAGETARTGAGSKQWQSEEWNAKGSALLQLSPEMRRYLRSTAKDGSAVERMNAVLRDMRARGFYLQYDLNRTTSAAEAFALQQGNCVSHAAMIVAMARYLGLEAYVNQGAINVNSQLAESQSGVRFRQNISHINAVLLTGDGAYIIEQDNKIYPGKNLHLLDDRKAKSLYLNNLAMEAMFRDELEQAFVYMRNAIALDDDSSALWVGLGTIHRRMGFPLLAQQSFTHALNLNGEDAVAQHNLALLQESMQVEETYADNFSSSDNLNGRANLAAISTDGLEIQLLAR</sequence>
<dbReference type="SUPFAM" id="SSF54001">
    <property type="entry name" value="Cysteine proteinases"/>
    <property type="match status" value="1"/>
</dbReference>
<feature type="domain" description="Transglutaminase-like" evidence="2">
    <location>
        <begin position="83"/>
        <end position="150"/>
    </location>
</feature>
<name>A0ABP9WSL1_9GAMM</name>
<dbReference type="InterPro" id="IPR002931">
    <property type="entry name" value="Transglutaminase-like"/>
</dbReference>
<dbReference type="Pfam" id="PF01841">
    <property type="entry name" value="Transglut_core"/>
    <property type="match status" value="1"/>
</dbReference>
<dbReference type="InterPro" id="IPR038765">
    <property type="entry name" value="Papain-like_cys_pep_sf"/>
</dbReference>
<organism evidence="3 4">
    <name type="scientific">Microbulbifer aestuariivivens</name>
    <dbReference type="NCBI Taxonomy" id="1908308"/>
    <lineage>
        <taxon>Bacteria</taxon>
        <taxon>Pseudomonadati</taxon>
        <taxon>Pseudomonadota</taxon>
        <taxon>Gammaproteobacteria</taxon>
        <taxon>Cellvibrionales</taxon>
        <taxon>Microbulbiferaceae</taxon>
        <taxon>Microbulbifer</taxon>
    </lineage>
</organism>
<protein>
    <recommendedName>
        <fullName evidence="2">Transglutaminase-like domain-containing protein</fullName>
    </recommendedName>
</protein>
<comment type="caution">
    <text evidence="3">The sequence shown here is derived from an EMBL/GenBank/DDBJ whole genome shotgun (WGS) entry which is preliminary data.</text>
</comment>
<evidence type="ECO:0000313" key="4">
    <source>
        <dbReference type="Proteomes" id="UP001408594"/>
    </source>
</evidence>